<dbReference type="PROSITE" id="PS51186">
    <property type="entry name" value="GNAT"/>
    <property type="match status" value="1"/>
</dbReference>
<keyword evidence="5" id="KW-1185">Reference proteome</keyword>
<dbReference type="GO" id="GO:0016747">
    <property type="term" value="F:acyltransferase activity, transferring groups other than amino-acyl groups"/>
    <property type="evidence" value="ECO:0007669"/>
    <property type="project" value="InterPro"/>
</dbReference>
<name>A0A545TQ33_9PROT</name>
<dbReference type="Proteomes" id="UP000315252">
    <property type="component" value="Unassembled WGS sequence"/>
</dbReference>
<proteinExistence type="predicted"/>
<dbReference type="Pfam" id="PF00583">
    <property type="entry name" value="Acetyltransf_1"/>
    <property type="match status" value="1"/>
</dbReference>
<keyword evidence="1 4" id="KW-0808">Transferase</keyword>
<gene>
    <name evidence="4" type="ORF">FKG95_16970</name>
</gene>
<reference evidence="4 5" key="1">
    <citation type="submission" date="2019-06" db="EMBL/GenBank/DDBJ databases">
        <title>Whole genome sequence for Rhodospirillaceae sp. R148.</title>
        <authorList>
            <person name="Wang G."/>
        </authorList>
    </citation>
    <scope>NUCLEOTIDE SEQUENCE [LARGE SCALE GENOMIC DNA]</scope>
    <source>
        <strain evidence="4 5">R148</strain>
    </source>
</reference>
<dbReference type="InterPro" id="IPR050832">
    <property type="entry name" value="Bact_Acetyltransf"/>
</dbReference>
<dbReference type="RefSeq" id="WP_142897561.1">
    <property type="nucleotide sequence ID" value="NZ_ML660056.1"/>
</dbReference>
<dbReference type="InterPro" id="IPR000182">
    <property type="entry name" value="GNAT_dom"/>
</dbReference>
<evidence type="ECO:0000313" key="5">
    <source>
        <dbReference type="Proteomes" id="UP000315252"/>
    </source>
</evidence>
<dbReference type="SUPFAM" id="SSF55729">
    <property type="entry name" value="Acyl-CoA N-acyltransferases (Nat)"/>
    <property type="match status" value="1"/>
</dbReference>
<sequence>MTVSDVQDVSFRRAKKEDLAAIVELLADDSLGATREKPEPPLDASYIKAFEAIDRDPNQLLVVVERDGALLGCLQLTFIPGLSRTGMWRGQIESVRIASSFRGEGLGGVMFRWAIEKCKERNCGLVQLTTDKARPDALRFYEALGFRASHEGMKLPL</sequence>
<evidence type="ECO:0000259" key="3">
    <source>
        <dbReference type="PROSITE" id="PS51186"/>
    </source>
</evidence>
<feature type="domain" description="N-acetyltransferase" evidence="3">
    <location>
        <begin position="9"/>
        <end position="157"/>
    </location>
</feature>
<dbReference type="OrthoDB" id="9789603at2"/>
<keyword evidence="2" id="KW-0012">Acyltransferase</keyword>
<dbReference type="AlphaFoldDB" id="A0A545TQ33"/>
<dbReference type="CDD" id="cd04301">
    <property type="entry name" value="NAT_SF"/>
    <property type="match status" value="1"/>
</dbReference>
<dbReference type="PANTHER" id="PTHR43877">
    <property type="entry name" value="AMINOALKYLPHOSPHONATE N-ACETYLTRANSFERASE-RELATED-RELATED"/>
    <property type="match status" value="1"/>
</dbReference>
<dbReference type="PANTHER" id="PTHR43877:SF2">
    <property type="entry name" value="AMINOALKYLPHOSPHONATE N-ACETYLTRANSFERASE-RELATED"/>
    <property type="match status" value="1"/>
</dbReference>
<dbReference type="InterPro" id="IPR016181">
    <property type="entry name" value="Acyl_CoA_acyltransferase"/>
</dbReference>
<comment type="caution">
    <text evidence="4">The sequence shown here is derived from an EMBL/GenBank/DDBJ whole genome shotgun (WGS) entry which is preliminary data.</text>
</comment>
<protein>
    <submittedName>
        <fullName evidence="4">GNAT family N-acetyltransferase</fullName>
    </submittedName>
</protein>
<organism evidence="4 5">
    <name type="scientific">Denitrobaculum tricleocarpae</name>
    <dbReference type="NCBI Taxonomy" id="2591009"/>
    <lineage>
        <taxon>Bacteria</taxon>
        <taxon>Pseudomonadati</taxon>
        <taxon>Pseudomonadota</taxon>
        <taxon>Alphaproteobacteria</taxon>
        <taxon>Rhodospirillales</taxon>
        <taxon>Rhodospirillaceae</taxon>
        <taxon>Denitrobaculum</taxon>
    </lineage>
</organism>
<accession>A0A545TQ33</accession>
<evidence type="ECO:0000313" key="4">
    <source>
        <dbReference type="EMBL" id="TQV79337.1"/>
    </source>
</evidence>
<evidence type="ECO:0000256" key="1">
    <source>
        <dbReference type="ARBA" id="ARBA00022679"/>
    </source>
</evidence>
<evidence type="ECO:0000256" key="2">
    <source>
        <dbReference type="ARBA" id="ARBA00023315"/>
    </source>
</evidence>
<dbReference type="Gene3D" id="3.40.630.30">
    <property type="match status" value="1"/>
</dbReference>
<dbReference type="EMBL" id="VHSH01000005">
    <property type="protein sequence ID" value="TQV79337.1"/>
    <property type="molecule type" value="Genomic_DNA"/>
</dbReference>